<protein>
    <recommendedName>
        <fullName evidence="7">Methyltransferase domain-containing protein</fullName>
    </recommendedName>
</protein>
<evidence type="ECO:0000313" key="5">
    <source>
        <dbReference type="EnsemblPlants" id="OMERI06G04140.1"/>
    </source>
</evidence>
<dbReference type="AlphaFoldDB" id="A0A0E0DX41"/>
<organism evidence="5">
    <name type="scientific">Oryza meridionalis</name>
    <dbReference type="NCBI Taxonomy" id="40149"/>
    <lineage>
        <taxon>Eukaryota</taxon>
        <taxon>Viridiplantae</taxon>
        <taxon>Streptophyta</taxon>
        <taxon>Embryophyta</taxon>
        <taxon>Tracheophyta</taxon>
        <taxon>Spermatophyta</taxon>
        <taxon>Magnoliopsida</taxon>
        <taxon>Liliopsida</taxon>
        <taxon>Poales</taxon>
        <taxon>Poaceae</taxon>
        <taxon>BOP clade</taxon>
        <taxon>Oryzoideae</taxon>
        <taxon>Oryzeae</taxon>
        <taxon>Oryzinae</taxon>
        <taxon>Oryza</taxon>
    </lineage>
</organism>
<dbReference type="Gramene" id="OMERI06G04140.1">
    <property type="protein sequence ID" value="OMERI06G04140.1"/>
    <property type="gene ID" value="OMERI06G04140"/>
</dbReference>
<dbReference type="InterPro" id="IPR029063">
    <property type="entry name" value="SAM-dependent_MTases_sf"/>
</dbReference>
<name>A0A0E0DX41_9ORYZ</name>
<dbReference type="InterPro" id="IPR008854">
    <property type="entry name" value="TPMT"/>
</dbReference>
<dbReference type="Proteomes" id="UP000008021">
    <property type="component" value="Chromosome 6"/>
</dbReference>
<reference evidence="5" key="2">
    <citation type="submission" date="2018-05" db="EMBL/GenBank/DDBJ databases">
        <title>OmerRS3 (Oryza meridionalis Reference Sequence Version 3).</title>
        <authorList>
            <person name="Zhang J."/>
            <person name="Kudrna D."/>
            <person name="Lee S."/>
            <person name="Talag J."/>
            <person name="Welchert J."/>
            <person name="Wing R.A."/>
        </authorList>
    </citation>
    <scope>NUCLEOTIDE SEQUENCE [LARGE SCALE GENOMIC DNA]</scope>
    <source>
        <strain evidence="5">cv. OR44</strain>
    </source>
</reference>
<dbReference type="EnsemblPlants" id="OMERI06G04140.1">
    <property type="protein sequence ID" value="OMERI06G04140.1"/>
    <property type="gene ID" value="OMERI06G04140"/>
</dbReference>
<evidence type="ECO:0000256" key="2">
    <source>
        <dbReference type="ARBA" id="ARBA00022603"/>
    </source>
</evidence>
<dbReference type="HOGENOM" id="CLU_056435_1_0_1"/>
<evidence type="ECO:0000256" key="1">
    <source>
        <dbReference type="ARBA" id="ARBA00022553"/>
    </source>
</evidence>
<dbReference type="SUPFAM" id="SSF53335">
    <property type="entry name" value="S-adenosyl-L-methionine-dependent methyltransferases"/>
    <property type="match status" value="1"/>
</dbReference>
<evidence type="ECO:0008006" key="7">
    <source>
        <dbReference type="Google" id="ProtNLM"/>
    </source>
</evidence>
<dbReference type="PANTHER" id="PTHR32183:SF11">
    <property type="entry name" value="THIOL METHYLTRANSFERASE 2-RELATED"/>
    <property type="match status" value="1"/>
</dbReference>
<dbReference type="PROSITE" id="PS51585">
    <property type="entry name" value="SAM_MT_TPMT"/>
    <property type="match status" value="1"/>
</dbReference>
<keyword evidence="1" id="KW-0597">Phosphoprotein</keyword>
<dbReference type="Gene3D" id="3.40.50.150">
    <property type="entry name" value="Vaccinia Virus protein VP39"/>
    <property type="match status" value="1"/>
</dbReference>
<dbReference type="GO" id="GO:0008757">
    <property type="term" value="F:S-adenosylmethionine-dependent methyltransferase activity"/>
    <property type="evidence" value="ECO:0007669"/>
    <property type="project" value="InterPro"/>
</dbReference>
<reference evidence="5" key="1">
    <citation type="submission" date="2015-04" db="UniProtKB">
        <authorList>
            <consortium name="EnsemblPlants"/>
        </authorList>
    </citation>
    <scope>IDENTIFICATION</scope>
</reference>
<keyword evidence="4" id="KW-0949">S-adenosyl-L-methionine</keyword>
<evidence type="ECO:0000256" key="3">
    <source>
        <dbReference type="ARBA" id="ARBA00022679"/>
    </source>
</evidence>
<keyword evidence="6" id="KW-1185">Reference proteome</keyword>
<accession>A0A0E0DX41</accession>
<evidence type="ECO:0000256" key="4">
    <source>
        <dbReference type="ARBA" id="ARBA00022691"/>
    </source>
</evidence>
<sequence length="284" mass="31561">MHALPRSRLGFGFFASMSSSAARVGCGGGGGGGGGRDPSNNPAVGRLRELVQRGDAADGWEKSWETGVTPWDLGKPTPIIEHLVKSGNLPKGRALGYDVVALASPERFVVGLDISSTAVEKAKQWSSSLPNADCFTYLADDFFKWKPSEQFDLIFDYTFFCALDPSLRLAWAETVSGLLKPHGELITLIYLVTEESIYSLVYFSIEDVMRISYYRLVTKKEDHHSIIQSPILLRCPFRNHSYQKVLEPLGFKAILMEDNELAIKPRKGQEKLGRWKRFVPGSSL</sequence>
<proteinExistence type="predicted"/>
<dbReference type="GO" id="GO:0032259">
    <property type="term" value="P:methylation"/>
    <property type="evidence" value="ECO:0007669"/>
    <property type="project" value="UniProtKB-KW"/>
</dbReference>
<keyword evidence="2" id="KW-0489">Methyltransferase</keyword>
<dbReference type="STRING" id="40149.A0A0E0DX41"/>
<evidence type="ECO:0000313" key="6">
    <source>
        <dbReference type="Proteomes" id="UP000008021"/>
    </source>
</evidence>
<keyword evidence="3" id="KW-0808">Transferase</keyword>
<dbReference type="CDD" id="cd02440">
    <property type="entry name" value="AdoMet_MTases"/>
    <property type="match status" value="1"/>
</dbReference>
<dbReference type="Pfam" id="PF05724">
    <property type="entry name" value="TPMT"/>
    <property type="match status" value="1"/>
</dbReference>
<dbReference type="PANTHER" id="PTHR32183">
    <property type="match status" value="1"/>
</dbReference>